<gene>
    <name evidence="2" type="ORF">CLV70_102586</name>
</gene>
<comment type="caution">
    <text evidence="2">The sequence shown here is derived from an EMBL/GenBank/DDBJ whole genome shotgun (WGS) entry which is preliminary data.</text>
</comment>
<organism evidence="2 3">
    <name type="scientific">Pseudosporangium ferrugineum</name>
    <dbReference type="NCBI Taxonomy" id="439699"/>
    <lineage>
        <taxon>Bacteria</taxon>
        <taxon>Bacillati</taxon>
        <taxon>Actinomycetota</taxon>
        <taxon>Actinomycetes</taxon>
        <taxon>Micromonosporales</taxon>
        <taxon>Micromonosporaceae</taxon>
        <taxon>Pseudosporangium</taxon>
    </lineage>
</organism>
<keyword evidence="1" id="KW-0732">Signal</keyword>
<sequence length="159" mass="16937">MIAAFAGLLVSAAPASAAGDARYENVGNPGWCLDGDGGSAYLHQCNAGNVFQVWTVGNSGWMEVRHKNSGTCLKALSNNLVGLSNCGEWGTSWYAAGRNGWVKFVSDAWGSGKCLRPYGTEQGGQTTYGLGVFVCNPDRPNDDPYATDIVPNIVAWRFH</sequence>
<feature type="chain" id="PRO_5015399361" evidence="1">
    <location>
        <begin position="18"/>
        <end position="159"/>
    </location>
</feature>
<dbReference type="Proteomes" id="UP000239209">
    <property type="component" value="Unassembled WGS sequence"/>
</dbReference>
<dbReference type="EMBL" id="PVZG01000002">
    <property type="protein sequence ID" value="PRY32375.1"/>
    <property type="molecule type" value="Genomic_DNA"/>
</dbReference>
<reference evidence="2 3" key="1">
    <citation type="submission" date="2018-03" db="EMBL/GenBank/DDBJ databases">
        <title>Genomic Encyclopedia of Archaeal and Bacterial Type Strains, Phase II (KMG-II): from individual species to whole genera.</title>
        <authorList>
            <person name="Goeker M."/>
        </authorList>
    </citation>
    <scope>NUCLEOTIDE SEQUENCE [LARGE SCALE GENOMIC DNA]</scope>
    <source>
        <strain evidence="2 3">DSM 45348</strain>
    </source>
</reference>
<accession>A0A2T0SG42</accession>
<dbReference type="SUPFAM" id="SSF50370">
    <property type="entry name" value="Ricin B-like lectins"/>
    <property type="match status" value="1"/>
</dbReference>
<dbReference type="RefSeq" id="WP_106125542.1">
    <property type="nucleotide sequence ID" value="NZ_PVZG01000002.1"/>
</dbReference>
<protein>
    <submittedName>
        <fullName evidence="2">Uncharacterized protein</fullName>
    </submittedName>
</protein>
<evidence type="ECO:0000313" key="2">
    <source>
        <dbReference type="EMBL" id="PRY32375.1"/>
    </source>
</evidence>
<dbReference type="Gene3D" id="2.80.10.50">
    <property type="match status" value="1"/>
</dbReference>
<evidence type="ECO:0000256" key="1">
    <source>
        <dbReference type="SAM" id="SignalP"/>
    </source>
</evidence>
<dbReference type="PROSITE" id="PS50231">
    <property type="entry name" value="RICIN_B_LECTIN"/>
    <property type="match status" value="1"/>
</dbReference>
<dbReference type="InterPro" id="IPR035992">
    <property type="entry name" value="Ricin_B-like_lectins"/>
</dbReference>
<feature type="signal peptide" evidence="1">
    <location>
        <begin position="1"/>
        <end position="17"/>
    </location>
</feature>
<dbReference type="OrthoDB" id="3300429at2"/>
<evidence type="ECO:0000313" key="3">
    <source>
        <dbReference type="Proteomes" id="UP000239209"/>
    </source>
</evidence>
<dbReference type="AlphaFoldDB" id="A0A2T0SG42"/>
<keyword evidence="3" id="KW-1185">Reference proteome</keyword>
<name>A0A2T0SG42_9ACTN</name>
<proteinExistence type="predicted"/>